<evidence type="ECO:0000259" key="5">
    <source>
        <dbReference type="Pfam" id="PF13847"/>
    </source>
</evidence>
<dbReference type="Gene3D" id="3.40.50.150">
    <property type="entry name" value="Vaccinia Virus protein VP39"/>
    <property type="match status" value="1"/>
</dbReference>
<dbReference type="EMBL" id="CP046401">
    <property type="protein sequence ID" value="QGY45379.1"/>
    <property type="molecule type" value="Genomic_DNA"/>
</dbReference>
<dbReference type="PANTHER" id="PTHR44307:SF2">
    <property type="entry name" value="PHOSPHOETHANOLAMINE METHYLTRANSFERASE ISOFORM X1"/>
    <property type="match status" value="1"/>
</dbReference>
<dbReference type="RefSeq" id="WP_158868523.1">
    <property type="nucleotide sequence ID" value="NZ_CP046401.1"/>
</dbReference>
<dbReference type="GO" id="GO:0032259">
    <property type="term" value="P:methylation"/>
    <property type="evidence" value="ECO:0007669"/>
    <property type="project" value="UniProtKB-KW"/>
</dbReference>
<evidence type="ECO:0000256" key="3">
    <source>
        <dbReference type="ARBA" id="ARBA00022679"/>
    </source>
</evidence>
<accession>A0A6I6JVQ0</accession>
<comment type="pathway">
    <text evidence="1">Lipid metabolism.</text>
</comment>
<protein>
    <submittedName>
        <fullName evidence="6">Methyltransferase domain-containing protein</fullName>
    </submittedName>
</protein>
<dbReference type="CDD" id="cd02440">
    <property type="entry name" value="AdoMet_MTases"/>
    <property type="match status" value="1"/>
</dbReference>
<sequence length="209" mass="23067">MVESGGFYGAFVDPVLVKMRKKVAAHIEPQQKIIDVACGTGAQVFELAKNAEFVMGVDLSSSMIKKAAQTKIKQGFENTGFKVCDATQLVHFKEKEFDVATMSLALHQFSPLLYSSILGEMKRISAKIVIVDYSVPLPKNIAGYGSRWAEFIAGREHHRNFRKFCKNGGLENVLKENGLAIKKSVYFARDTFQLVVALANGKEKDGKTG</sequence>
<reference evidence="6 7" key="1">
    <citation type="submission" date="2019-11" db="EMBL/GenBank/DDBJ databases">
        <authorList>
            <person name="Zheng R.K."/>
            <person name="Sun C.M."/>
        </authorList>
    </citation>
    <scope>NUCLEOTIDE SEQUENCE [LARGE SCALE GENOMIC DNA]</scope>
    <source>
        <strain evidence="6 7">WC007</strain>
    </source>
</reference>
<name>A0A6I6JVQ0_9BACT</name>
<comment type="pathway">
    <text evidence="4">Phospholipid metabolism.</text>
</comment>
<dbReference type="KEGG" id="mcos:GM418_17375"/>
<evidence type="ECO:0000313" key="6">
    <source>
        <dbReference type="EMBL" id="QGY45379.1"/>
    </source>
</evidence>
<dbReference type="Proteomes" id="UP000428260">
    <property type="component" value="Chromosome"/>
</dbReference>
<dbReference type="AlphaFoldDB" id="A0A6I6JVQ0"/>
<proteinExistence type="predicted"/>
<evidence type="ECO:0000256" key="4">
    <source>
        <dbReference type="ARBA" id="ARBA00025707"/>
    </source>
</evidence>
<dbReference type="Pfam" id="PF13847">
    <property type="entry name" value="Methyltransf_31"/>
    <property type="match status" value="1"/>
</dbReference>
<evidence type="ECO:0000256" key="1">
    <source>
        <dbReference type="ARBA" id="ARBA00005189"/>
    </source>
</evidence>
<evidence type="ECO:0000313" key="7">
    <source>
        <dbReference type="Proteomes" id="UP000428260"/>
    </source>
</evidence>
<dbReference type="SUPFAM" id="SSF53335">
    <property type="entry name" value="S-adenosyl-L-methionine-dependent methyltransferases"/>
    <property type="match status" value="1"/>
</dbReference>
<dbReference type="PANTHER" id="PTHR44307">
    <property type="entry name" value="PHOSPHOETHANOLAMINE METHYLTRANSFERASE"/>
    <property type="match status" value="1"/>
</dbReference>
<keyword evidence="2 6" id="KW-0489">Methyltransferase</keyword>
<keyword evidence="7" id="KW-1185">Reference proteome</keyword>
<dbReference type="InterPro" id="IPR025714">
    <property type="entry name" value="Methyltranfer_dom"/>
</dbReference>
<dbReference type="InterPro" id="IPR029063">
    <property type="entry name" value="SAM-dependent_MTases_sf"/>
</dbReference>
<feature type="domain" description="Methyltransferase" evidence="5">
    <location>
        <begin position="29"/>
        <end position="142"/>
    </location>
</feature>
<evidence type="ECO:0000256" key="2">
    <source>
        <dbReference type="ARBA" id="ARBA00022603"/>
    </source>
</evidence>
<gene>
    <name evidence="6" type="ORF">GM418_17375</name>
</gene>
<keyword evidence="3 6" id="KW-0808">Transferase</keyword>
<dbReference type="GO" id="GO:0008168">
    <property type="term" value="F:methyltransferase activity"/>
    <property type="evidence" value="ECO:0007669"/>
    <property type="project" value="UniProtKB-KW"/>
</dbReference>
<organism evidence="6 7">
    <name type="scientific">Maribellus comscasis</name>
    <dbReference type="NCBI Taxonomy" id="2681766"/>
    <lineage>
        <taxon>Bacteria</taxon>
        <taxon>Pseudomonadati</taxon>
        <taxon>Bacteroidota</taxon>
        <taxon>Bacteroidia</taxon>
        <taxon>Marinilabiliales</taxon>
        <taxon>Prolixibacteraceae</taxon>
        <taxon>Maribellus</taxon>
    </lineage>
</organism>